<dbReference type="AlphaFoldDB" id="A0A2I0JAR9"/>
<feature type="compositionally biased region" description="Basic residues" evidence="1">
    <location>
        <begin position="135"/>
        <end position="147"/>
    </location>
</feature>
<sequence length="163" mass="18427">MTAILDQNGLKKVVTGNKPEKMEQSEWDELDEKALPAIQLCLTNNVLQENAEVKIDDKHQALLLLYSLPPSYKTFEETPIYGRDNLTFEDVKGSLLSKDKLDNELGSSTGPYEQASGLVARGRQQSKGLSENRSRSKSRSKDKSRHYCKKGHIVVESYRLKNK</sequence>
<accession>A0A2I0JAR9</accession>
<organism evidence="2 3">
    <name type="scientific">Punica granatum</name>
    <name type="common">Pomegranate</name>
    <dbReference type="NCBI Taxonomy" id="22663"/>
    <lineage>
        <taxon>Eukaryota</taxon>
        <taxon>Viridiplantae</taxon>
        <taxon>Streptophyta</taxon>
        <taxon>Embryophyta</taxon>
        <taxon>Tracheophyta</taxon>
        <taxon>Spermatophyta</taxon>
        <taxon>Magnoliopsida</taxon>
        <taxon>eudicotyledons</taxon>
        <taxon>Gunneridae</taxon>
        <taxon>Pentapetalae</taxon>
        <taxon>rosids</taxon>
        <taxon>malvids</taxon>
        <taxon>Myrtales</taxon>
        <taxon>Lythraceae</taxon>
        <taxon>Punica</taxon>
    </lineage>
</organism>
<name>A0A2I0JAR9_PUNGR</name>
<evidence type="ECO:0000313" key="2">
    <source>
        <dbReference type="EMBL" id="PKI52746.1"/>
    </source>
</evidence>
<dbReference type="Proteomes" id="UP000233551">
    <property type="component" value="Unassembled WGS sequence"/>
</dbReference>
<feature type="region of interest" description="Disordered" evidence="1">
    <location>
        <begin position="100"/>
        <end position="147"/>
    </location>
</feature>
<evidence type="ECO:0008006" key="4">
    <source>
        <dbReference type="Google" id="ProtNLM"/>
    </source>
</evidence>
<proteinExistence type="predicted"/>
<dbReference type="Pfam" id="PF14223">
    <property type="entry name" value="Retrotran_gag_2"/>
    <property type="match status" value="1"/>
</dbReference>
<keyword evidence="3" id="KW-1185">Reference proteome</keyword>
<evidence type="ECO:0000313" key="3">
    <source>
        <dbReference type="Proteomes" id="UP000233551"/>
    </source>
</evidence>
<comment type="caution">
    <text evidence="2">The sequence shown here is derived from an EMBL/GenBank/DDBJ whole genome shotgun (WGS) entry which is preliminary data.</text>
</comment>
<reference evidence="2 3" key="1">
    <citation type="submission" date="2017-11" db="EMBL/GenBank/DDBJ databases">
        <title>De-novo sequencing of pomegranate (Punica granatum L.) genome.</title>
        <authorList>
            <person name="Akparov Z."/>
            <person name="Amiraslanov A."/>
            <person name="Hajiyeva S."/>
            <person name="Abbasov M."/>
            <person name="Kaur K."/>
            <person name="Hamwieh A."/>
            <person name="Solovyev V."/>
            <person name="Salamov A."/>
            <person name="Braich B."/>
            <person name="Kosarev P."/>
            <person name="Mahmoud A."/>
            <person name="Hajiyev E."/>
            <person name="Babayeva S."/>
            <person name="Izzatullayeva V."/>
            <person name="Mammadov A."/>
            <person name="Mammadov A."/>
            <person name="Sharifova S."/>
            <person name="Ojaghi J."/>
            <person name="Eynullazada K."/>
            <person name="Bayramov B."/>
            <person name="Abdulazimova A."/>
            <person name="Shahmuradov I."/>
        </authorList>
    </citation>
    <scope>NUCLEOTIDE SEQUENCE [LARGE SCALE GENOMIC DNA]</scope>
    <source>
        <strain evidence="3">cv. AG2017</strain>
        <tissue evidence="2">Leaf</tissue>
    </source>
</reference>
<protein>
    <recommendedName>
        <fullName evidence="4">Retrovirus-related Pol polyprotein from transposon TNT 1-94</fullName>
    </recommendedName>
</protein>
<evidence type="ECO:0000256" key="1">
    <source>
        <dbReference type="SAM" id="MobiDB-lite"/>
    </source>
</evidence>
<gene>
    <name evidence="2" type="ORF">CRG98_026867</name>
</gene>
<dbReference type="EMBL" id="PGOL01001898">
    <property type="protein sequence ID" value="PKI52746.1"/>
    <property type="molecule type" value="Genomic_DNA"/>
</dbReference>